<dbReference type="GO" id="GO:0043565">
    <property type="term" value="F:sequence-specific DNA binding"/>
    <property type="evidence" value="ECO:0007669"/>
    <property type="project" value="InterPro"/>
</dbReference>
<organism evidence="9 10">
    <name type="scientific">Aphanomyces stellatus</name>
    <dbReference type="NCBI Taxonomy" id="120398"/>
    <lineage>
        <taxon>Eukaryota</taxon>
        <taxon>Sar</taxon>
        <taxon>Stramenopiles</taxon>
        <taxon>Oomycota</taxon>
        <taxon>Saprolegniomycetes</taxon>
        <taxon>Saprolegniales</taxon>
        <taxon>Verrucalvaceae</taxon>
        <taxon>Aphanomyces</taxon>
    </lineage>
</organism>
<comment type="subcellular location">
    <subcellularLocation>
        <location evidence="1">Nucleus</location>
    </subcellularLocation>
</comment>
<dbReference type="EMBL" id="VJMH01005373">
    <property type="protein sequence ID" value="KAF0696729.1"/>
    <property type="molecule type" value="Genomic_DNA"/>
</dbReference>
<dbReference type="EMBL" id="CAADRA010005394">
    <property type="protein sequence ID" value="VFT89382.1"/>
    <property type="molecule type" value="Genomic_DNA"/>
</dbReference>
<dbReference type="GO" id="GO:0003700">
    <property type="term" value="F:DNA-binding transcription factor activity"/>
    <property type="evidence" value="ECO:0007669"/>
    <property type="project" value="InterPro"/>
</dbReference>
<dbReference type="FunFam" id="1.10.10.10:FF:000027">
    <property type="entry name" value="Heat shock transcription factor 1"/>
    <property type="match status" value="1"/>
</dbReference>
<accession>A0A485KVV5</accession>
<name>A0A485KVV5_9STRA</name>
<dbReference type="Proteomes" id="UP000332933">
    <property type="component" value="Unassembled WGS sequence"/>
</dbReference>
<dbReference type="PANTHER" id="PTHR10015:SF206">
    <property type="entry name" value="HSF-TYPE DNA-BINDING DOMAIN-CONTAINING PROTEIN"/>
    <property type="match status" value="1"/>
</dbReference>
<dbReference type="Pfam" id="PF00447">
    <property type="entry name" value="HSF_DNA-bind"/>
    <property type="match status" value="1"/>
</dbReference>
<dbReference type="AlphaFoldDB" id="A0A485KVV5"/>
<keyword evidence="4" id="KW-0804">Transcription</keyword>
<dbReference type="PANTHER" id="PTHR10015">
    <property type="entry name" value="HEAT SHOCK TRANSCRIPTION FACTOR"/>
    <property type="match status" value="1"/>
</dbReference>
<evidence type="ECO:0000256" key="2">
    <source>
        <dbReference type="ARBA" id="ARBA00023015"/>
    </source>
</evidence>
<evidence type="ECO:0000313" key="10">
    <source>
        <dbReference type="Proteomes" id="UP000332933"/>
    </source>
</evidence>
<reference evidence="8" key="2">
    <citation type="submission" date="2019-06" db="EMBL/GenBank/DDBJ databases">
        <title>Genomics analysis of Aphanomyces spp. identifies a new class of oomycete effector associated with host adaptation.</title>
        <authorList>
            <person name="Gaulin E."/>
        </authorList>
    </citation>
    <scope>NUCLEOTIDE SEQUENCE</scope>
    <source>
        <strain evidence="8">CBS 578.67</strain>
    </source>
</reference>
<dbReference type="SUPFAM" id="SSF46785">
    <property type="entry name" value="Winged helix' DNA-binding domain"/>
    <property type="match status" value="1"/>
</dbReference>
<gene>
    <name evidence="9" type="primary">Aste57867_12531</name>
    <name evidence="8" type="ORF">As57867_012485</name>
    <name evidence="9" type="ORF">ASTE57867_12531</name>
</gene>
<evidence type="ECO:0000256" key="3">
    <source>
        <dbReference type="ARBA" id="ARBA00023125"/>
    </source>
</evidence>
<dbReference type="PRINTS" id="PR00056">
    <property type="entry name" value="HSFDOMAIN"/>
</dbReference>
<evidence type="ECO:0000256" key="4">
    <source>
        <dbReference type="ARBA" id="ARBA00023163"/>
    </source>
</evidence>
<evidence type="ECO:0000256" key="1">
    <source>
        <dbReference type="ARBA" id="ARBA00004123"/>
    </source>
</evidence>
<dbReference type="InterPro" id="IPR036390">
    <property type="entry name" value="WH_DNA-bd_sf"/>
</dbReference>
<dbReference type="SMART" id="SM00415">
    <property type="entry name" value="HSF"/>
    <property type="match status" value="1"/>
</dbReference>
<keyword evidence="5" id="KW-0539">Nucleus</keyword>
<keyword evidence="3" id="KW-0238">DNA-binding</keyword>
<evidence type="ECO:0000256" key="6">
    <source>
        <dbReference type="RuleBase" id="RU004020"/>
    </source>
</evidence>
<dbReference type="InterPro" id="IPR000232">
    <property type="entry name" value="HSF_DNA-bd"/>
</dbReference>
<reference evidence="9 10" key="1">
    <citation type="submission" date="2019-03" db="EMBL/GenBank/DDBJ databases">
        <authorList>
            <person name="Gaulin E."/>
            <person name="Dumas B."/>
        </authorList>
    </citation>
    <scope>NUCLEOTIDE SEQUENCE [LARGE SCALE GENOMIC DNA]</scope>
    <source>
        <strain evidence="9">CBS 568.67</strain>
    </source>
</reference>
<evidence type="ECO:0000313" key="8">
    <source>
        <dbReference type="EMBL" id="KAF0696729.1"/>
    </source>
</evidence>
<dbReference type="GO" id="GO:0005634">
    <property type="term" value="C:nucleus"/>
    <property type="evidence" value="ECO:0007669"/>
    <property type="project" value="UniProtKB-SubCell"/>
</dbReference>
<proteinExistence type="inferred from homology"/>
<comment type="similarity">
    <text evidence="6">Belongs to the HSF family.</text>
</comment>
<keyword evidence="2" id="KW-0805">Transcription regulation</keyword>
<feature type="domain" description="HSF-type DNA-binding" evidence="7">
    <location>
        <begin position="51"/>
        <end position="150"/>
    </location>
</feature>
<dbReference type="OrthoDB" id="75608at2759"/>
<dbReference type="Gene3D" id="1.10.10.10">
    <property type="entry name" value="Winged helix-like DNA-binding domain superfamily/Winged helix DNA-binding domain"/>
    <property type="match status" value="1"/>
</dbReference>
<dbReference type="InterPro" id="IPR036388">
    <property type="entry name" value="WH-like_DNA-bd_sf"/>
</dbReference>
<evidence type="ECO:0000256" key="5">
    <source>
        <dbReference type="ARBA" id="ARBA00023242"/>
    </source>
</evidence>
<keyword evidence="10" id="KW-1185">Reference proteome</keyword>
<evidence type="ECO:0000313" key="9">
    <source>
        <dbReference type="EMBL" id="VFT89382.1"/>
    </source>
</evidence>
<protein>
    <submittedName>
        <fullName evidence="9">Aste57867_12531 protein</fullName>
    </submittedName>
</protein>
<sequence>MPSSAPRFKRLPPTVDAADITGLAKACAAQSTSNDSEYQTTRDVDHDGSSKVIPFLEKTSSLLDACDPAVASWAVDGLSFYVFDADTFAARVLPIYFKHNKFSSFVRQLNLYGFKNINSKATKQQKVVFHFKQTQFVRGRPDLFCAIKRKRARRTEEGPSAAADEVHSLKLSVERLQTVVEGLRAQLAQSNQLVSQLLHHRNFVLSPTSVTHMHHTGHLPL</sequence>
<evidence type="ECO:0000259" key="7">
    <source>
        <dbReference type="SMART" id="SM00415"/>
    </source>
</evidence>